<dbReference type="InterPro" id="IPR029526">
    <property type="entry name" value="PGBD"/>
</dbReference>
<dbReference type="PANTHER" id="PTHR46599:SF6">
    <property type="entry name" value="DUAL SPECIFICITY PHOSPHATASE 26"/>
    <property type="match status" value="1"/>
</dbReference>
<keyword evidence="3" id="KW-1185">Reference proteome</keyword>
<gene>
    <name evidence="2" type="ORF">PARMNEM_LOCUS1981</name>
</gene>
<protein>
    <recommendedName>
        <fullName evidence="1">PiggyBac transposable element-derived protein domain-containing protein</fullName>
    </recommendedName>
</protein>
<dbReference type="Pfam" id="PF13843">
    <property type="entry name" value="DDE_Tnp_1_7"/>
    <property type="match status" value="1"/>
</dbReference>
<evidence type="ECO:0000313" key="3">
    <source>
        <dbReference type="Proteomes" id="UP001314205"/>
    </source>
</evidence>
<dbReference type="AlphaFoldDB" id="A0AAV1KCU5"/>
<evidence type="ECO:0000313" key="2">
    <source>
        <dbReference type="EMBL" id="CAK1580135.1"/>
    </source>
</evidence>
<accession>A0AAV1KCU5</accession>
<evidence type="ECO:0000259" key="1">
    <source>
        <dbReference type="Pfam" id="PF13843"/>
    </source>
</evidence>
<dbReference type="PANTHER" id="PTHR46599">
    <property type="entry name" value="PIGGYBAC TRANSPOSABLE ELEMENT-DERIVED PROTEIN 4"/>
    <property type="match status" value="1"/>
</dbReference>
<organism evidence="2 3">
    <name type="scientific">Parnassius mnemosyne</name>
    <name type="common">clouded apollo</name>
    <dbReference type="NCBI Taxonomy" id="213953"/>
    <lineage>
        <taxon>Eukaryota</taxon>
        <taxon>Metazoa</taxon>
        <taxon>Ecdysozoa</taxon>
        <taxon>Arthropoda</taxon>
        <taxon>Hexapoda</taxon>
        <taxon>Insecta</taxon>
        <taxon>Pterygota</taxon>
        <taxon>Neoptera</taxon>
        <taxon>Endopterygota</taxon>
        <taxon>Lepidoptera</taxon>
        <taxon>Glossata</taxon>
        <taxon>Ditrysia</taxon>
        <taxon>Papilionoidea</taxon>
        <taxon>Papilionidae</taxon>
        <taxon>Parnassiinae</taxon>
        <taxon>Parnassini</taxon>
        <taxon>Parnassius</taxon>
        <taxon>Driopa</taxon>
    </lineage>
</organism>
<feature type="domain" description="PiggyBac transposable element-derived protein" evidence="1">
    <location>
        <begin position="5"/>
        <end position="158"/>
    </location>
</feature>
<comment type="caution">
    <text evidence="2">The sequence shown here is derived from an EMBL/GenBank/DDBJ whole genome shotgun (WGS) entry which is preliminary data.</text>
</comment>
<name>A0AAV1KCU5_9NEOP</name>
<dbReference type="EMBL" id="CAVLGL010000013">
    <property type="protein sequence ID" value="CAK1580135.1"/>
    <property type="molecule type" value="Genomic_DNA"/>
</dbReference>
<sequence>MTVPTQTVLRLVKVVEKSNRNIAADNWFNSIPLVEILLKRELTYLDTLKKNKAKIPPCFLPNKNRSIESSLYGFTKDYSLLSYVPKPIKAVLLIFSSHHIQEIDNDTGKPVMIADYNRTKGGVDEVDKKCSIYCCSRKTRRWSMAIFQRMLDMAGINSLVLYLNCTDSDEKMRRATFLLNMARDLALNHTKTRVYNERLLMELRMTITRVLDKDTPPPPPVVRSVPPSGRKLCSICPTKKKSN</sequence>
<proteinExistence type="predicted"/>
<reference evidence="2 3" key="1">
    <citation type="submission" date="2023-11" db="EMBL/GenBank/DDBJ databases">
        <authorList>
            <person name="Hedman E."/>
            <person name="Englund M."/>
            <person name="Stromberg M."/>
            <person name="Nyberg Akerstrom W."/>
            <person name="Nylinder S."/>
            <person name="Jareborg N."/>
            <person name="Kallberg Y."/>
            <person name="Kronander E."/>
        </authorList>
    </citation>
    <scope>NUCLEOTIDE SEQUENCE [LARGE SCALE GENOMIC DNA]</scope>
</reference>
<dbReference type="Proteomes" id="UP001314205">
    <property type="component" value="Unassembled WGS sequence"/>
</dbReference>